<dbReference type="Proteomes" id="UP000554837">
    <property type="component" value="Unassembled WGS sequence"/>
</dbReference>
<dbReference type="Gene3D" id="3.30.450.20">
    <property type="entry name" value="PAS domain"/>
    <property type="match status" value="1"/>
</dbReference>
<dbReference type="CDD" id="cd00075">
    <property type="entry name" value="HATPase"/>
    <property type="match status" value="1"/>
</dbReference>
<dbReference type="SUPFAM" id="SSF47384">
    <property type="entry name" value="Homodimeric domain of signal transducing histidine kinase"/>
    <property type="match status" value="1"/>
</dbReference>
<dbReference type="InterPro" id="IPR000700">
    <property type="entry name" value="PAS-assoc_C"/>
</dbReference>
<dbReference type="InterPro" id="IPR035965">
    <property type="entry name" value="PAS-like_dom_sf"/>
</dbReference>
<evidence type="ECO:0000256" key="2">
    <source>
        <dbReference type="ARBA" id="ARBA00012438"/>
    </source>
</evidence>
<dbReference type="InterPro" id="IPR036890">
    <property type="entry name" value="HATPase_C_sf"/>
</dbReference>
<dbReference type="InterPro" id="IPR003661">
    <property type="entry name" value="HisK_dim/P_dom"/>
</dbReference>
<dbReference type="SUPFAM" id="SSF55874">
    <property type="entry name" value="ATPase domain of HSP90 chaperone/DNA topoisomerase II/histidine kinase"/>
    <property type="match status" value="1"/>
</dbReference>
<dbReference type="Pfam" id="PF08447">
    <property type="entry name" value="PAS_3"/>
    <property type="match status" value="1"/>
</dbReference>
<dbReference type="InterPro" id="IPR050736">
    <property type="entry name" value="Sensor_HK_Regulatory"/>
</dbReference>
<proteinExistence type="predicted"/>
<evidence type="ECO:0000313" key="11">
    <source>
        <dbReference type="Proteomes" id="UP000554837"/>
    </source>
</evidence>
<keyword evidence="6" id="KW-0902">Two-component regulatory system</keyword>
<dbReference type="EMBL" id="JACHHO010000005">
    <property type="protein sequence ID" value="MBB5205676.1"/>
    <property type="molecule type" value="Genomic_DNA"/>
</dbReference>
<keyword evidence="11" id="KW-1185">Reference proteome</keyword>
<dbReference type="PRINTS" id="PR00344">
    <property type="entry name" value="BCTRLSENSOR"/>
</dbReference>
<comment type="catalytic activity">
    <reaction evidence="1">
        <text>ATP + protein L-histidine = ADP + protein N-phospho-L-histidine.</text>
        <dbReference type="EC" id="2.7.13.3"/>
    </reaction>
</comment>
<keyword evidence="4" id="KW-0808">Transferase</keyword>
<evidence type="ECO:0000256" key="6">
    <source>
        <dbReference type="ARBA" id="ARBA00023012"/>
    </source>
</evidence>
<name>A0A840S9K7_9BURK</name>
<feature type="domain" description="PAC" evidence="9">
    <location>
        <begin position="127"/>
        <end position="177"/>
    </location>
</feature>
<gene>
    <name evidence="10" type="ORF">HNQ51_003003</name>
</gene>
<evidence type="ECO:0000256" key="1">
    <source>
        <dbReference type="ARBA" id="ARBA00000085"/>
    </source>
</evidence>
<organism evidence="10 11">
    <name type="scientific">Inhella inkyongensis</name>
    <dbReference type="NCBI Taxonomy" id="392593"/>
    <lineage>
        <taxon>Bacteria</taxon>
        <taxon>Pseudomonadati</taxon>
        <taxon>Pseudomonadota</taxon>
        <taxon>Betaproteobacteria</taxon>
        <taxon>Burkholderiales</taxon>
        <taxon>Sphaerotilaceae</taxon>
        <taxon>Inhella</taxon>
    </lineage>
</organism>
<dbReference type="Pfam" id="PF02518">
    <property type="entry name" value="HATPase_c"/>
    <property type="match status" value="1"/>
</dbReference>
<dbReference type="InterPro" id="IPR001610">
    <property type="entry name" value="PAC"/>
</dbReference>
<protein>
    <recommendedName>
        <fullName evidence="2">histidine kinase</fullName>
        <ecNumber evidence="2">2.7.13.3</ecNumber>
    </recommendedName>
</protein>
<dbReference type="SMART" id="SM00388">
    <property type="entry name" value="HisKA"/>
    <property type="match status" value="1"/>
</dbReference>
<dbReference type="PANTHER" id="PTHR43711">
    <property type="entry name" value="TWO-COMPONENT HISTIDINE KINASE"/>
    <property type="match status" value="1"/>
</dbReference>
<dbReference type="CDD" id="cd00130">
    <property type="entry name" value="PAS"/>
    <property type="match status" value="1"/>
</dbReference>
<dbReference type="InterPro" id="IPR003594">
    <property type="entry name" value="HATPase_dom"/>
</dbReference>
<dbReference type="PANTHER" id="PTHR43711:SF31">
    <property type="entry name" value="HISTIDINE KINASE"/>
    <property type="match status" value="1"/>
</dbReference>
<dbReference type="InterPro" id="IPR005467">
    <property type="entry name" value="His_kinase_dom"/>
</dbReference>
<dbReference type="PROSITE" id="PS50112">
    <property type="entry name" value="PAS"/>
    <property type="match status" value="1"/>
</dbReference>
<keyword evidence="3" id="KW-0597">Phosphoprotein</keyword>
<dbReference type="RefSeq" id="WP_175423476.1">
    <property type="nucleotide sequence ID" value="NZ_CP040709.1"/>
</dbReference>
<feature type="domain" description="Histidine kinase" evidence="7">
    <location>
        <begin position="293"/>
        <end position="505"/>
    </location>
</feature>
<evidence type="ECO:0000313" key="10">
    <source>
        <dbReference type="EMBL" id="MBB5205676.1"/>
    </source>
</evidence>
<comment type="caution">
    <text evidence="10">The sequence shown here is derived from an EMBL/GenBank/DDBJ whole genome shotgun (WGS) entry which is preliminary data.</text>
</comment>
<dbReference type="InterPro" id="IPR004358">
    <property type="entry name" value="Sig_transdc_His_kin-like_C"/>
</dbReference>
<keyword evidence="5" id="KW-0418">Kinase</keyword>
<dbReference type="SMART" id="SM00086">
    <property type="entry name" value="PAC"/>
    <property type="match status" value="1"/>
</dbReference>
<dbReference type="InterPro" id="IPR000014">
    <property type="entry name" value="PAS"/>
</dbReference>
<dbReference type="NCBIfam" id="TIGR00229">
    <property type="entry name" value="sensory_box"/>
    <property type="match status" value="1"/>
</dbReference>
<dbReference type="CDD" id="cd00082">
    <property type="entry name" value="HisKA"/>
    <property type="match status" value="1"/>
</dbReference>
<evidence type="ECO:0000259" key="9">
    <source>
        <dbReference type="PROSITE" id="PS50113"/>
    </source>
</evidence>
<dbReference type="PROSITE" id="PS50113">
    <property type="entry name" value="PAC"/>
    <property type="match status" value="1"/>
</dbReference>
<evidence type="ECO:0000259" key="7">
    <source>
        <dbReference type="PROSITE" id="PS50109"/>
    </source>
</evidence>
<accession>A0A840S9K7</accession>
<dbReference type="PROSITE" id="PS50109">
    <property type="entry name" value="HIS_KIN"/>
    <property type="match status" value="1"/>
</dbReference>
<sequence length="505" mass="56426">MHPALLILLLGALGLLSLGMAWLIRERRRDRHRSATLEAALARSEEALRCVDERLRLALEGGSDGLWDWPDVSQPSGWWSPQFYRLLGLEPQEAMTDTSLFLETVHPRDREPLMANLSRAISELSRYEAEFRVRMPGGEYRWFRSRARVWRDGERVRMAGALQDIDELKRAQAELADIFAASPDAYMAFGAEGRLRYVSPALSTLCPALAQVSYNLPLSDWLRQLQDLHGDPTLPAPELGAPTLFQQQRPQPRVLQLSSHPGRGDGGIQTLLQLRDVSAEMAVDALKSEFISTAAHELRTPMATIYGYIELLLYRDMPAERARGYLQKVHRQCAAVVGITNDLLDLARIESRGRADLDRVRMDLRALVEQALADWEPAEGRLAPQLRLGARPLLVYVDLTLMKKVLRALLSNAYKFSEQDVEVEVQERLGRAAVAIRDRGIGMDAQALARAGERFWRADPSGARLGAGLGLAIARELCQLMDGVVELESQPGQGTTAWVMLPLTT</sequence>
<dbReference type="EC" id="2.7.13.3" evidence="2"/>
<feature type="domain" description="PAS" evidence="8">
    <location>
        <begin position="79"/>
        <end position="124"/>
    </location>
</feature>
<dbReference type="InterPro" id="IPR013655">
    <property type="entry name" value="PAS_fold_3"/>
</dbReference>
<dbReference type="Gene3D" id="1.10.287.130">
    <property type="match status" value="1"/>
</dbReference>
<dbReference type="SUPFAM" id="SSF55785">
    <property type="entry name" value="PYP-like sensor domain (PAS domain)"/>
    <property type="match status" value="1"/>
</dbReference>
<evidence type="ECO:0000259" key="8">
    <source>
        <dbReference type="PROSITE" id="PS50112"/>
    </source>
</evidence>
<dbReference type="SMART" id="SM00091">
    <property type="entry name" value="PAS"/>
    <property type="match status" value="2"/>
</dbReference>
<evidence type="ECO:0000256" key="3">
    <source>
        <dbReference type="ARBA" id="ARBA00022553"/>
    </source>
</evidence>
<dbReference type="SMART" id="SM00387">
    <property type="entry name" value="HATPase_c"/>
    <property type="match status" value="1"/>
</dbReference>
<dbReference type="Pfam" id="PF00512">
    <property type="entry name" value="HisKA"/>
    <property type="match status" value="1"/>
</dbReference>
<evidence type="ECO:0000256" key="5">
    <source>
        <dbReference type="ARBA" id="ARBA00022777"/>
    </source>
</evidence>
<dbReference type="InterPro" id="IPR036097">
    <property type="entry name" value="HisK_dim/P_sf"/>
</dbReference>
<dbReference type="Gene3D" id="3.30.565.10">
    <property type="entry name" value="Histidine kinase-like ATPase, C-terminal domain"/>
    <property type="match status" value="1"/>
</dbReference>
<evidence type="ECO:0000256" key="4">
    <source>
        <dbReference type="ARBA" id="ARBA00022679"/>
    </source>
</evidence>
<dbReference type="AlphaFoldDB" id="A0A840S9K7"/>
<reference evidence="10 11" key="1">
    <citation type="submission" date="2020-08" db="EMBL/GenBank/DDBJ databases">
        <title>Genomic Encyclopedia of Type Strains, Phase IV (KMG-IV): sequencing the most valuable type-strain genomes for metagenomic binning, comparative biology and taxonomic classification.</title>
        <authorList>
            <person name="Goeker M."/>
        </authorList>
    </citation>
    <scope>NUCLEOTIDE SEQUENCE [LARGE SCALE GENOMIC DNA]</scope>
    <source>
        <strain evidence="10 11">DSM 23958</strain>
    </source>
</reference>
<dbReference type="GO" id="GO:0000155">
    <property type="term" value="F:phosphorelay sensor kinase activity"/>
    <property type="evidence" value="ECO:0007669"/>
    <property type="project" value="InterPro"/>
</dbReference>